<protein>
    <submittedName>
        <fullName evidence="2">Uncharacterized protein</fullName>
    </submittedName>
</protein>
<accession>A0ABW6Y6B3</accession>
<comment type="caution">
    <text evidence="2">The sequence shown here is derived from an EMBL/GenBank/DDBJ whole genome shotgun (WGS) entry which is preliminary data.</text>
</comment>
<feature type="transmembrane region" description="Helical" evidence="1">
    <location>
        <begin position="54"/>
        <end position="79"/>
    </location>
</feature>
<proteinExistence type="predicted"/>
<dbReference type="Proteomes" id="UP001603013">
    <property type="component" value="Unassembled WGS sequence"/>
</dbReference>
<feature type="transmembrane region" description="Helical" evidence="1">
    <location>
        <begin position="20"/>
        <end position="42"/>
    </location>
</feature>
<organism evidence="2 3">
    <name type="scientific">Streptomyces lateritius</name>
    <dbReference type="NCBI Taxonomy" id="67313"/>
    <lineage>
        <taxon>Bacteria</taxon>
        <taxon>Bacillati</taxon>
        <taxon>Actinomycetota</taxon>
        <taxon>Actinomycetes</taxon>
        <taxon>Kitasatosporales</taxon>
        <taxon>Streptomycetaceae</taxon>
        <taxon>Streptomyces</taxon>
    </lineage>
</organism>
<sequence>MSDRPDVAGTASDDGCLRRVMAVPLVLLHAIAAWFVYMALTIRPSGSWDDEARAGIELSCVLAIATSGLALLITFLPSIRRAMDPWWFAPPLLLGAIAATRWAVGG</sequence>
<evidence type="ECO:0000313" key="2">
    <source>
        <dbReference type="EMBL" id="MFF8275361.1"/>
    </source>
</evidence>
<keyword evidence="1" id="KW-1133">Transmembrane helix</keyword>
<gene>
    <name evidence="2" type="ORF">ACF05T_04460</name>
</gene>
<reference evidence="2 3" key="1">
    <citation type="submission" date="2024-10" db="EMBL/GenBank/DDBJ databases">
        <title>The Natural Products Discovery Center: Release of the First 8490 Sequenced Strains for Exploring Actinobacteria Biosynthetic Diversity.</title>
        <authorList>
            <person name="Kalkreuter E."/>
            <person name="Kautsar S.A."/>
            <person name="Yang D."/>
            <person name="Bader C.D."/>
            <person name="Teijaro C.N."/>
            <person name="Fluegel L."/>
            <person name="Davis C.M."/>
            <person name="Simpson J.R."/>
            <person name="Lauterbach L."/>
            <person name="Steele A.D."/>
            <person name="Gui C."/>
            <person name="Meng S."/>
            <person name="Li G."/>
            <person name="Viehrig K."/>
            <person name="Ye F."/>
            <person name="Su P."/>
            <person name="Kiefer A.F."/>
            <person name="Nichols A."/>
            <person name="Cepeda A.J."/>
            <person name="Yan W."/>
            <person name="Fan B."/>
            <person name="Jiang Y."/>
            <person name="Adhikari A."/>
            <person name="Zheng C.-J."/>
            <person name="Schuster L."/>
            <person name="Cowan T.M."/>
            <person name="Smanski M.J."/>
            <person name="Chevrette M.G."/>
            <person name="De Carvalho L.P.S."/>
            <person name="Shen B."/>
        </authorList>
    </citation>
    <scope>NUCLEOTIDE SEQUENCE [LARGE SCALE GENOMIC DNA]</scope>
    <source>
        <strain evidence="2 3">NPDC015755</strain>
    </source>
</reference>
<evidence type="ECO:0000256" key="1">
    <source>
        <dbReference type="SAM" id="Phobius"/>
    </source>
</evidence>
<keyword evidence="3" id="KW-1185">Reference proteome</keyword>
<keyword evidence="1" id="KW-0472">Membrane</keyword>
<evidence type="ECO:0000313" key="3">
    <source>
        <dbReference type="Proteomes" id="UP001603013"/>
    </source>
</evidence>
<name>A0ABW6Y6B3_9ACTN</name>
<feature type="transmembrane region" description="Helical" evidence="1">
    <location>
        <begin position="85"/>
        <end position="104"/>
    </location>
</feature>
<dbReference type="EMBL" id="JBIBSM010000002">
    <property type="protein sequence ID" value="MFF8275361.1"/>
    <property type="molecule type" value="Genomic_DNA"/>
</dbReference>
<dbReference type="RefSeq" id="WP_391933063.1">
    <property type="nucleotide sequence ID" value="NZ_JBIBSM010000002.1"/>
</dbReference>
<keyword evidence="1" id="KW-0812">Transmembrane</keyword>